<dbReference type="EMBL" id="CVRI01000047">
    <property type="protein sequence ID" value="CRK97170.1"/>
    <property type="molecule type" value="Genomic_DNA"/>
</dbReference>
<evidence type="ECO:0000313" key="2">
    <source>
        <dbReference type="EMBL" id="CRK97170.1"/>
    </source>
</evidence>
<proteinExistence type="predicted"/>
<feature type="region of interest" description="Disordered" evidence="1">
    <location>
        <begin position="190"/>
        <end position="272"/>
    </location>
</feature>
<organism evidence="2 3">
    <name type="scientific">Clunio marinus</name>
    <dbReference type="NCBI Taxonomy" id="568069"/>
    <lineage>
        <taxon>Eukaryota</taxon>
        <taxon>Metazoa</taxon>
        <taxon>Ecdysozoa</taxon>
        <taxon>Arthropoda</taxon>
        <taxon>Hexapoda</taxon>
        <taxon>Insecta</taxon>
        <taxon>Pterygota</taxon>
        <taxon>Neoptera</taxon>
        <taxon>Endopterygota</taxon>
        <taxon>Diptera</taxon>
        <taxon>Nematocera</taxon>
        <taxon>Chironomoidea</taxon>
        <taxon>Chironomidae</taxon>
        <taxon>Clunio</taxon>
    </lineage>
</organism>
<feature type="compositionally biased region" description="Acidic residues" evidence="1">
    <location>
        <begin position="132"/>
        <end position="143"/>
    </location>
</feature>
<gene>
    <name evidence="2" type="ORF">CLUMA_CG010567</name>
</gene>
<sequence>MDLFRSFLLLFLSTSFGSSFIIITKNIETLRYPKTPMMSTPMFNKEMTQDLPTRYPTDQIQNQIFSAVVSKALNLFQQIGRQVQILNRPTTTPRPTTVSSGFDKNNLLNFFVQIVQQKLGLQSTTSSPSSSADEDDFNTDFNDDSSGGTVQELTGQVDFKPDEIPSKDELTLDLATDELESVDDNLSLKDDQFPLLKPSDSDERSDFGSDEILESVNESPRKEISSSISSTSTNSETLNFGEEIPIQPIDNELPNGYLPPVLPQLKNDDDEQ</sequence>
<dbReference type="Proteomes" id="UP000183832">
    <property type="component" value="Unassembled WGS sequence"/>
</dbReference>
<name>A0A1J1IBQ0_9DIPT</name>
<accession>A0A1J1IBQ0</accession>
<evidence type="ECO:0000256" key="1">
    <source>
        <dbReference type="SAM" id="MobiDB-lite"/>
    </source>
</evidence>
<protein>
    <submittedName>
        <fullName evidence="2">CLUMA_CG010567, isoform A</fullName>
    </submittedName>
</protein>
<feature type="compositionally biased region" description="Low complexity" evidence="1">
    <location>
        <begin position="225"/>
        <end position="237"/>
    </location>
</feature>
<dbReference type="AlphaFoldDB" id="A0A1J1IBQ0"/>
<evidence type="ECO:0000313" key="3">
    <source>
        <dbReference type="Proteomes" id="UP000183832"/>
    </source>
</evidence>
<keyword evidence="3" id="KW-1185">Reference proteome</keyword>
<feature type="region of interest" description="Disordered" evidence="1">
    <location>
        <begin position="122"/>
        <end position="155"/>
    </location>
</feature>
<reference evidence="2 3" key="1">
    <citation type="submission" date="2015-04" db="EMBL/GenBank/DDBJ databases">
        <authorList>
            <person name="Syromyatnikov M.Y."/>
            <person name="Popov V.N."/>
        </authorList>
    </citation>
    <scope>NUCLEOTIDE SEQUENCE [LARGE SCALE GENOMIC DNA]</scope>
</reference>
<feature type="compositionally biased region" description="Polar residues" evidence="1">
    <location>
        <begin position="145"/>
        <end position="154"/>
    </location>
</feature>